<evidence type="ECO:0008006" key="3">
    <source>
        <dbReference type="Google" id="ProtNLM"/>
    </source>
</evidence>
<dbReference type="EMBL" id="QGDL01000002">
    <property type="protein sequence ID" value="PWJ31452.1"/>
    <property type="molecule type" value="Genomic_DNA"/>
</dbReference>
<gene>
    <name evidence="1" type="ORF">A8806_102309</name>
</gene>
<evidence type="ECO:0000313" key="1">
    <source>
        <dbReference type="EMBL" id="PWJ31452.1"/>
    </source>
</evidence>
<reference evidence="1 2" key="1">
    <citation type="submission" date="2018-05" db="EMBL/GenBank/DDBJ databases">
        <title>The Hungate 1000. A catalogue of reference genomes from the rumen microbiome.</title>
        <authorList>
            <person name="Kelly W."/>
        </authorList>
    </citation>
    <scope>NUCLEOTIDE SEQUENCE [LARGE SCALE GENOMIC DNA]</scope>
    <source>
        <strain evidence="1 2">NLAE-zl-C242</strain>
    </source>
</reference>
<proteinExistence type="predicted"/>
<comment type="caution">
    <text evidence="1">The sequence shown here is derived from an EMBL/GenBank/DDBJ whole genome shotgun (WGS) entry which is preliminary data.</text>
</comment>
<accession>A0A2Y9B9V0</accession>
<dbReference type="RefSeq" id="WP_109730151.1">
    <property type="nucleotide sequence ID" value="NZ_BAAACK010000006.1"/>
</dbReference>
<name>A0A2Y9B9V0_9FIRM</name>
<dbReference type="Proteomes" id="UP000245845">
    <property type="component" value="Unassembled WGS sequence"/>
</dbReference>
<dbReference type="OrthoDB" id="1651292at2"/>
<protein>
    <recommendedName>
        <fullName evidence="3">DUF2383 domain-containing protein</fullName>
    </recommendedName>
</protein>
<evidence type="ECO:0000313" key="2">
    <source>
        <dbReference type="Proteomes" id="UP000245845"/>
    </source>
</evidence>
<sequence length="144" mass="16396">MGEQTVKLLNECSKGCKMGIDSIEQVRKFITEDAELEKVIGHYDEKYKRLDEETVQQLRKCGEPEKEPPIMAEAFSWMTTEMKLMVKGNRREVAKLMIDGCSMGIKSISEALNSNTEAEEPAKSIAKKLVKALEDFMKDMKPFL</sequence>
<dbReference type="Gene3D" id="1.20.1260.10">
    <property type="match status" value="1"/>
</dbReference>
<dbReference type="AlphaFoldDB" id="A0A2Y9B9V0"/>
<organism evidence="1 2">
    <name type="scientific">Faecalicatena orotica</name>
    <dbReference type="NCBI Taxonomy" id="1544"/>
    <lineage>
        <taxon>Bacteria</taxon>
        <taxon>Bacillati</taxon>
        <taxon>Bacillota</taxon>
        <taxon>Clostridia</taxon>
        <taxon>Lachnospirales</taxon>
        <taxon>Lachnospiraceae</taxon>
        <taxon>Faecalicatena</taxon>
    </lineage>
</organism>
<keyword evidence="2" id="KW-1185">Reference proteome</keyword>
<dbReference type="InterPro" id="IPR012347">
    <property type="entry name" value="Ferritin-like"/>
</dbReference>